<evidence type="ECO:0000256" key="2">
    <source>
        <dbReference type="ARBA" id="ARBA00022692"/>
    </source>
</evidence>
<sequence>MSNLDLYTLIDSSLLTWNRKIRAKKKKEMAVSMFGCFLLIFSFCVEFASPTSIPCTLKVFDEYSEDHIEGVCVEEFESPDCRPFLQRFNRSDLPEGFSLTDDDDSVQKPESLMLTPKMTEFVSGQTEYLYPGTLVDWTSPVARMSRKNVKGYLMVWSHSTKDFCRLFKFNTSKTEWLSKKLRFQYHVKYLEPKRYFEFKVYSLPPPENLEDSQKTSTFVSQILTSGSFIQNYENPGDWVPSLSASVLNEGAIQVKIGHSPYKFNLTEFEVMLVKRSFDDLNAFKTNIYSQSADSQSSEGMVTFNDLNTDEYKIVVHVIDVFHKIDDKCLCWTMETKGRHCKLSCGSIATDWMNVTGAVIDTKTSEGPPGNEIHQGTTPKVWHSVGDDNDAKVTAQSDDFTKDGIIIGICAAAVLIFVAVIAVLGFRHYKRKGMDTSSSSDCSSPKDLEKAGLKEKAPILKHKTILIVSTEDNPAHTKFVQQLAKFLKNHCMCYVIDPPWEILGSEFSEWVKWSRSAIGAADKILLVDSPMAESLLGTFNQTKIFMNDSPTPRSHANQMFKLTLDYIWAFPDHLSNFIMLHLREECGSCQYLKAPIRIQLPAGFPQLLRSVHKLTEEEAKAYTNCLPLSLNYERSEDGINSDLVSALLSAQRPLLKSFLSEKSDDTGFGSDVDNGDNISTASSRSLDNISIPGELFMKTEAENPKPPSLSNGQVAYLPHVRRPVPEQNSEASSDVCSVFTVAIDPLIKAPVSSPAMQLFPPEHLDWDGRSFTSIFRDFNKDSDGWSC</sequence>
<keyword evidence="4 8" id="KW-1133">Transmembrane helix</keyword>
<dbReference type="STRING" id="188477.A0A3S1HKD0"/>
<feature type="domain" description="SEFIR" evidence="9">
    <location>
        <begin position="463"/>
        <end position="606"/>
    </location>
</feature>
<dbReference type="Proteomes" id="UP000271974">
    <property type="component" value="Unassembled WGS sequence"/>
</dbReference>
<reference evidence="11 12" key="1">
    <citation type="submission" date="2019-01" db="EMBL/GenBank/DDBJ databases">
        <title>A draft genome assembly of the solar-powered sea slug Elysia chlorotica.</title>
        <authorList>
            <person name="Cai H."/>
            <person name="Li Q."/>
            <person name="Fang X."/>
            <person name="Li J."/>
            <person name="Curtis N.E."/>
            <person name="Altenburger A."/>
            <person name="Shibata T."/>
            <person name="Feng M."/>
            <person name="Maeda T."/>
            <person name="Schwartz J.A."/>
            <person name="Shigenobu S."/>
            <person name="Lundholm N."/>
            <person name="Nishiyama T."/>
            <person name="Yang H."/>
            <person name="Hasebe M."/>
            <person name="Li S."/>
            <person name="Pierce S.K."/>
            <person name="Wang J."/>
        </authorList>
    </citation>
    <scope>NUCLEOTIDE SEQUENCE [LARGE SCALE GENOMIC DNA]</scope>
    <source>
        <strain evidence="11">EC2010</strain>
        <tissue evidence="11">Whole organism of an adult</tissue>
    </source>
</reference>
<keyword evidence="12" id="KW-1185">Reference proteome</keyword>
<keyword evidence="7" id="KW-0325">Glycoprotein</keyword>
<evidence type="ECO:0000256" key="1">
    <source>
        <dbReference type="ARBA" id="ARBA00004479"/>
    </source>
</evidence>
<evidence type="ECO:0000256" key="4">
    <source>
        <dbReference type="ARBA" id="ARBA00022989"/>
    </source>
</evidence>
<evidence type="ECO:0000313" key="11">
    <source>
        <dbReference type="EMBL" id="RUS81270.1"/>
    </source>
</evidence>
<evidence type="ECO:0000259" key="9">
    <source>
        <dbReference type="Pfam" id="PF08357"/>
    </source>
</evidence>
<dbReference type="GO" id="GO:0016020">
    <property type="term" value="C:membrane"/>
    <property type="evidence" value="ECO:0007669"/>
    <property type="project" value="UniProtKB-SubCell"/>
</dbReference>
<keyword evidence="6" id="KW-0675">Receptor</keyword>
<evidence type="ECO:0000256" key="5">
    <source>
        <dbReference type="ARBA" id="ARBA00023136"/>
    </source>
</evidence>
<dbReference type="GO" id="GO:0030368">
    <property type="term" value="F:interleukin-17 receptor activity"/>
    <property type="evidence" value="ECO:0007669"/>
    <property type="project" value="InterPro"/>
</dbReference>
<organism evidence="11 12">
    <name type="scientific">Elysia chlorotica</name>
    <name type="common">Eastern emerald elysia</name>
    <name type="synonym">Sea slug</name>
    <dbReference type="NCBI Taxonomy" id="188477"/>
    <lineage>
        <taxon>Eukaryota</taxon>
        <taxon>Metazoa</taxon>
        <taxon>Spiralia</taxon>
        <taxon>Lophotrochozoa</taxon>
        <taxon>Mollusca</taxon>
        <taxon>Gastropoda</taxon>
        <taxon>Heterobranchia</taxon>
        <taxon>Euthyneura</taxon>
        <taxon>Panpulmonata</taxon>
        <taxon>Sacoglossa</taxon>
        <taxon>Placobranchoidea</taxon>
        <taxon>Plakobranchidae</taxon>
        <taxon>Elysia</taxon>
    </lineage>
</organism>
<evidence type="ECO:0000256" key="6">
    <source>
        <dbReference type="ARBA" id="ARBA00023170"/>
    </source>
</evidence>
<dbReference type="OrthoDB" id="6157418at2759"/>
<dbReference type="InterPro" id="IPR039465">
    <property type="entry name" value="IL-17_rcpt-like"/>
</dbReference>
<protein>
    <submittedName>
        <fullName evidence="11">Uncharacterized protein</fullName>
    </submittedName>
</protein>
<dbReference type="PANTHER" id="PTHR15583">
    <property type="entry name" value="INTERLEUKIN-17 RECEPTOR"/>
    <property type="match status" value="1"/>
</dbReference>
<dbReference type="EMBL" id="RQTK01000347">
    <property type="protein sequence ID" value="RUS81270.1"/>
    <property type="molecule type" value="Genomic_DNA"/>
</dbReference>
<dbReference type="PANTHER" id="PTHR15583:SF7">
    <property type="entry name" value="INTERLEUKIN CYTOKINE RECEPTOR-RELATED PROTEIN 2"/>
    <property type="match status" value="1"/>
</dbReference>
<name>A0A3S1HKD0_ELYCH</name>
<comment type="subcellular location">
    <subcellularLocation>
        <location evidence="1">Membrane</location>
        <topology evidence="1">Single-pass type I membrane protein</topology>
    </subcellularLocation>
</comment>
<dbReference type="Pfam" id="PF08357">
    <property type="entry name" value="SEFIR"/>
    <property type="match status" value="1"/>
</dbReference>
<evidence type="ECO:0000256" key="3">
    <source>
        <dbReference type="ARBA" id="ARBA00022729"/>
    </source>
</evidence>
<accession>A0A3S1HKD0</accession>
<evidence type="ECO:0000256" key="8">
    <source>
        <dbReference type="SAM" id="Phobius"/>
    </source>
</evidence>
<comment type="caution">
    <text evidence="11">The sequence shown here is derived from an EMBL/GenBank/DDBJ whole genome shotgun (WGS) entry which is preliminary data.</text>
</comment>
<feature type="transmembrane region" description="Helical" evidence="8">
    <location>
        <begin position="29"/>
        <end position="48"/>
    </location>
</feature>
<dbReference type="Gene3D" id="3.40.50.11530">
    <property type="match status" value="1"/>
</dbReference>
<keyword evidence="2 8" id="KW-0812">Transmembrane</keyword>
<dbReference type="InterPro" id="IPR057066">
    <property type="entry name" value="Ig_ILCR1"/>
</dbReference>
<gene>
    <name evidence="11" type="ORF">EGW08_010974</name>
</gene>
<feature type="domain" description="ILCR1 Ig-like" evidence="10">
    <location>
        <begin position="237"/>
        <end position="352"/>
    </location>
</feature>
<proteinExistence type="predicted"/>
<dbReference type="AlphaFoldDB" id="A0A3S1HKD0"/>
<evidence type="ECO:0000313" key="12">
    <source>
        <dbReference type="Proteomes" id="UP000271974"/>
    </source>
</evidence>
<keyword evidence="3" id="KW-0732">Signal</keyword>
<evidence type="ECO:0000259" key="10">
    <source>
        <dbReference type="Pfam" id="PF23608"/>
    </source>
</evidence>
<keyword evidence="5 8" id="KW-0472">Membrane</keyword>
<feature type="transmembrane region" description="Helical" evidence="8">
    <location>
        <begin position="404"/>
        <end position="425"/>
    </location>
</feature>
<dbReference type="Pfam" id="PF23608">
    <property type="entry name" value="Ig_ILCR1"/>
    <property type="match status" value="1"/>
</dbReference>
<evidence type="ECO:0000256" key="7">
    <source>
        <dbReference type="ARBA" id="ARBA00023180"/>
    </source>
</evidence>
<dbReference type="InterPro" id="IPR013568">
    <property type="entry name" value="SEFIR_dom"/>
</dbReference>